<dbReference type="PROSITE" id="PS50879">
    <property type="entry name" value="RNASE_H_1"/>
    <property type="match status" value="1"/>
</dbReference>
<dbReference type="Gene3D" id="3.30.420.10">
    <property type="entry name" value="Ribonuclease H-like superfamily/Ribonuclease H"/>
    <property type="match status" value="1"/>
</dbReference>
<gene>
    <name evidence="3" type="ORF">ABMA28_000342</name>
</gene>
<dbReference type="Pfam" id="PF00078">
    <property type="entry name" value="RVT_1"/>
    <property type="match status" value="1"/>
</dbReference>
<evidence type="ECO:0000259" key="1">
    <source>
        <dbReference type="PROSITE" id="PS50878"/>
    </source>
</evidence>
<comment type="caution">
    <text evidence="3">The sequence shown here is derived from an EMBL/GenBank/DDBJ whole genome shotgun (WGS) entry which is preliminary data.</text>
</comment>
<evidence type="ECO:0000259" key="2">
    <source>
        <dbReference type="PROSITE" id="PS50879"/>
    </source>
</evidence>
<dbReference type="InterPro" id="IPR036397">
    <property type="entry name" value="RNaseH_sf"/>
</dbReference>
<evidence type="ECO:0000313" key="3">
    <source>
        <dbReference type="EMBL" id="KAL0852102.1"/>
    </source>
</evidence>
<dbReference type="AlphaFoldDB" id="A0ABD0TRX7"/>
<dbReference type="Proteomes" id="UP001549921">
    <property type="component" value="Unassembled WGS sequence"/>
</dbReference>
<dbReference type="SUPFAM" id="SSF53098">
    <property type="entry name" value="Ribonuclease H-like"/>
    <property type="match status" value="1"/>
</dbReference>
<sequence>MSRGCVQGSVCGPTFWNVILDDLLERQLPRGCHLQAYADDVLLVCAASDLAALERSLNEALECITSWGESVKLTFGPSKTQVIGFSPTARRASILHRGNQLHFQPTIKLLGVIVDNQLKYTQHTEQAITKALGIYKSLCKYIRPTWGIHSDNVATIYKQVIEPVITYAARIWGDAVQYKKVRRKLISLQRSFAIRVVRGFRTISANAAIALAQFTPLDLKVKAVRTVERARLTSRSPYLPADLAHPSDRLGITFRTAYTEEVVFRPDHQPVVRELKLHDSCTVFQAELLAIERAIIWASDRRVTDIAVLSDSHSALQELENPASTNSIVTSIHTHSRNYQGSIQFVWVKAHAGLMGNEAADAAAKSAALLHRAPDFALRYTSSDKGAHTREWLPDLNSHGFHRHYLHRFKIVHTDKCNCNPNIVQTIEHLIKTCPRYSSARDRHERLCSYLDLDPYALQALITKERALESFLEYVKYIVDTLKEYNST</sequence>
<dbReference type="InterPro" id="IPR002156">
    <property type="entry name" value="RNaseH_domain"/>
</dbReference>
<dbReference type="PROSITE" id="PS50878">
    <property type="entry name" value="RT_POL"/>
    <property type="match status" value="1"/>
</dbReference>
<name>A0ABD0TRX7_LOXSC</name>
<evidence type="ECO:0008006" key="5">
    <source>
        <dbReference type="Google" id="ProtNLM"/>
    </source>
</evidence>
<dbReference type="InterPro" id="IPR012337">
    <property type="entry name" value="RNaseH-like_sf"/>
</dbReference>
<organism evidence="3 4">
    <name type="scientific">Loxostege sticticalis</name>
    <name type="common">Beet webworm moth</name>
    <dbReference type="NCBI Taxonomy" id="481309"/>
    <lineage>
        <taxon>Eukaryota</taxon>
        <taxon>Metazoa</taxon>
        <taxon>Ecdysozoa</taxon>
        <taxon>Arthropoda</taxon>
        <taxon>Hexapoda</taxon>
        <taxon>Insecta</taxon>
        <taxon>Pterygota</taxon>
        <taxon>Neoptera</taxon>
        <taxon>Endopterygota</taxon>
        <taxon>Lepidoptera</taxon>
        <taxon>Glossata</taxon>
        <taxon>Ditrysia</taxon>
        <taxon>Pyraloidea</taxon>
        <taxon>Crambidae</taxon>
        <taxon>Pyraustinae</taxon>
        <taxon>Loxostege</taxon>
    </lineage>
</organism>
<dbReference type="CDD" id="cd09276">
    <property type="entry name" value="Rnase_HI_RT_non_LTR"/>
    <property type="match status" value="1"/>
</dbReference>
<dbReference type="Pfam" id="PF00075">
    <property type="entry name" value="RNase_H"/>
    <property type="match status" value="1"/>
</dbReference>
<proteinExistence type="predicted"/>
<accession>A0ABD0TRX7</accession>
<evidence type="ECO:0000313" key="4">
    <source>
        <dbReference type="Proteomes" id="UP001549921"/>
    </source>
</evidence>
<feature type="domain" description="Reverse transcriptase" evidence="1">
    <location>
        <begin position="1"/>
        <end position="114"/>
    </location>
</feature>
<dbReference type="EMBL" id="JBEDNZ010000001">
    <property type="protein sequence ID" value="KAL0852102.1"/>
    <property type="molecule type" value="Genomic_DNA"/>
</dbReference>
<protein>
    <recommendedName>
        <fullName evidence="5">Reverse transcriptase</fullName>
    </recommendedName>
</protein>
<reference evidence="3 4" key="1">
    <citation type="submission" date="2024-06" db="EMBL/GenBank/DDBJ databases">
        <title>A chromosome-level genome assembly of beet webworm, Loxostege sticticalis.</title>
        <authorList>
            <person name="Zhang Y."/>
        </authorList>
    </citation>
    <scope>NUCLEOTIDE SEQUENCE [LARGE SCALE GENOMIC DNA]</scope>
    <source>
        <strain evidence="3">AQ028</strain>
        <tissue evidence="3">Male pupae</tissue>
    </source>
</reference>
<feature type="domain" description="RNase H type-1" evidence="2">
    <location>
        <begin position="251"/>
        <end position="369"/>
    </location>
</feature>
<dbReference type="InterPro" id="IPR000477">
    <property type="entry name" value="RT_dom"/>
</dbReference>
<dbReference type="PANTHER" id="PTHR33332">
    <property type="entry name" value="REVERSE TRANSCRIPTASE DOMAIN-CONTAINING PROTEIN"/>
    <property type="match status" value="1"/>
</dbReference>